<name>A0A6J5DV69_9BURK</name>
<organism evidence="1 2">
    <name type="scientific">Burkholderia paludis</name>
    <dbReference type="NCBI Taxonomy" id="1506587"/>
    <lineage>
        <taxon>Bacteria</taxon>
        <taxon>Pseudomonadati</taxon>
        <taxon>Pseudomonadota</taxon>
        <taxon>Betaproteobacteria</taxon>
        <taxon>Burkholderiales</taxon>
        <taxon>Burkholderiaceae</taxon>
        <taxon>Burkholderia</taxon>
        <taxon>Burkholderia cepacia complex</taxon>
    </lineage>
</organism>
<dbReference type="EMBL" id="CABVQD010000004">
    <property type="protein sequence ID" value="VWB43121.1"/>
    <property type="molecule type" value="Genomic_DNA"/>
</dbReference>
<protein>
    <recommendedName>
        <fullName evidence="3">RiboL-PSP-HEPN domain-containing protein</fullName>
    </recommendedName>
</protein>
<gene>
    <name evidence="1" type="ORF">BPA30113_01805</name>
</gene>
<dbReference type="RefSeq" id="WP_034199068.1">
    <property type="nucleotide sequence ID" value="NZ_CABVQD010000004.1"/>
</dbReference>
<accession>A0A6J5DV69</accession>
<evidence type="ECO:0000313" key="1">
    <source>
        <dbReference type="EMBL" id="VWB43121.1"/>
    </source>
</evidence>
<sequence length="235" mass="25993">MRKVNPNDVKGDFTTFINDQIAYFDRSVARITAGQQHADADLSILAETTLHSAYVGFERFVSDLLIAYVNRDFSQYQASLKGAITNSVNSKFGAFGVARMAFTPIKHIKLDDLEVLVDPEGWNQTFSSVEKMKARFNDWVTPALRAGVTAIDDHNTKFIDSMRSVRNFIAHGSKGSKDIMNAALADIATGSPINAPLARGQHNLHVVGAYLKAKVNGVPRVKIYMTRIRDIAQTM</sequence>
<evidence type="ECO:0000313" key="2">
    <source>
        <dbReference type="Proteomes" id="UP000494330"/>
    </source>
</evidence>
<proteinExistence type="predicted"/>
<dbReference type="AlphaFoldDB" id="A0A6J5DV69"/>
<evidence type="ECO:0008006" key="3">
    <source>
        <dbReference type="Google" id="ProtNLM"/>
    </source>
</evidence>
<reference evidence="1 2" key="1">
    <citation type="submission" date="2019-09" db="EMBL/GenBank/DDBJ databases">
        <authorList>
            <person name="Depoorter E."/>
        </authorList>
    </citation>
    <scope>NUCLEOTIDE SEQUENCE [LARGE SCALE GENOMIC DNA]</scope>
    <source>
        <strain evidence="1">LMG 30113</strain>
    </source>
</reference>
<dbReference type="Proteomes" id="UP000494330">
    <property type="component" value="Unassembled WGS sequence"/>
</dbReference>
<keyword evidence="2" id="KW-1185">Reference proteome</keyword>